<accession>A0ABN2MKW3</accession>
<evidence type="ECO:0000313" key="3">
    <source>
        <dbReference type="Proteomes" id="UP001500449"/>
    </source>
</evidence>
<feature type="region of interest" description="Disordered" evidence="1">
    <location>
        <begin position="1"/>
        <end position="32"/>
    </location>
</feature>
<gene>
    <name evidence="2" type="ORF">GCM10009836_04200</name>
</gene>
<name>A0ABN2MKW3_9PSEU</name>
<evidence type="ECO:0000256" key="1">
    <source>
        <dbReference type="SAM" id="MobiDB-lite"/>
    </source>
</evidence>
<dbReference type="Proteomes" id="UP001500449">
    <property type="component" value="Unassembled WGS sequence"/>
</dbReference>
<feature type="region of interest" description="Disordered" evidence="1">
    <location>
        <begin position="57"/>
        <end position="97"/>
    </location>
</feature>
<proteinExistence type="predicted"/>
<organism evidence="2 3">
    <name type="scientific">Pseudonocardia ailaonensis</name>
    <dbReference type="NCBI Taxonomy" id="367279"/>
    <lineage>
        <taxon>Bacteria</taxon>
        <taxon>Bacillati</taxon>
        <taxon>Actinomycetota</taxon>
        <taxon>Actinomycetes</taxon>
        <taxon>Pseudonocardiales</taxon>
        <taxon>Pseudonocardiaceae</taxon>
        <taxon>Pseudonocardia</taxon>
    </lineage>
</organism>
<dbReference type="EMBL" id="BAAAQK010000001">
    <property type="protein sequence ID" value="GAA1829470.1"/>
    <property type="molecule type" value="Genomic_DNA"/>
</dbReference>
<feature type="compositionally biased region" description="Basic and acidic residues" evidence="1">
    <location>
        <begin position="9"/>
        <end position="19"/>
    </location>
</feature>
<sequence>MVAGAGDLPGERAQEHVERLGQPGPPRVEGLPEGLVVHDRPAAPDAQVEAAAGDLVEQGGLLGDRARRVHRQDRDGGADAHPRGLAEQVRGERERGRVDAVGDEVVLGRPQIVQAQRLGAGGEIQRGAEHLTVGLVGEAMGE</sequence>
<feature type="compositionally biased region" description="Basic and acidic residues" evidence="1">
    <location>
        <begin position="72"/>
        <end position="97"/>
    </location>
</feature>
<comment type="caution">
    <text evidence="2">The sequence shown here is derived from an EMBL/GenBank/DDBJ whole genome shotgun (WGS) entry which is preliminary data.</text>
</comment>
<keyword evidence="3" id="KW-1185">Reference proteome</keyword>
<evidence type="ECO:0000313" key="2">
    <source>
        <dbReference type="EMBL" id="GAA1829470.1"/>
    </source>
</evidence>
<reference evidence="2 3" key="1">
    <citation type="journal article" date="2019" name="Int. J. Syst. Evol. Microbiol.">
        <title>The Global Catalogue of Microorganisms (GCM) 10K type strain sequencing project: providing services to taxonomists for standard genome sequencing and annotation.</title>
        <authorList>
            <consortium name="The Broad Institute Genomics Platform"/>
            <consortium name="The Broad Institute Genome Sequencing Center for Infectious Disease"/>
            <person name="Wu L."/>
            <person name="Ma J."/>
        </authorList>
    </citation>
    <scope>NUCLEOTIDE SEQUENCE [LARGE SCALE GENOMIC DNA]</scope>
    <source>
        <strain evidence="2 3">JCM 16009</strain>
    </source>
</reference>
<protein>
    <submittedName>
        <fullName evidence="2">Uncharacterized protein</fullName>
    </submittedName>
</protein>